<dbReference type="OrthoDB" id="9797743at2"/>
<proteinExistence type="inferred from homology"/>
<dbReference type="SFLD" id="SFLDG01129">
    <property type="entry name" value="C1.5:_HAD__Beta-PGM__Phosphata"/>
    <property type="match status" value="1"/>
</dbReference>
<keyword evidence="3" id="KW-0479">Metal-binding</keyword>
<dbReference type="InterPro" id="IPR023214">
    <property type="entry name" value="HAD_sf"/>
</dbReference>
<dbReference type="Gene3D" id="3.40.50.1000">
    <property type="entry name" value="HAD superfamily/HAD-like"/>
    <property type="match status" value="1"/>
</dbReference>
<evidence type="ECO:0000256" key="1">
    <source>
        <dbReference type="ARBA" id="ARBA00001946"/>
    </source>
</evidence>
<dbReference type="Pfam" id="PF13419">
    <property type="entry name" value="HAD_2"/>
    <property type="match status" value="1"/>
</dbReference>
<evidence type="ECO:0000256" key="4">
    <source>
        <dbReference type="ARBA" id="ARBA00022842"/>
    </source>
</evidence>
<dbReference type="RefSeq" id="WP_088464775.1">
    <property type="nucleotide sequence ID" value="NZ_NIRR01000019.1"/>
</dbReference>
<dbReference type="InterPro" id="IPR023198">
    <property type="entry name" value="PGP-like_dom2"/>
</dbReference>
<dbReference type="GO" id="GO:0046872">
    <property type="term" value="F:metal ion binding"/>
    <property type="evidence" value="ECO:0007669"/>
    <property type="project" value="UniProtKB-KW"/>
</dbReference>
<keyword evidence="7" id="KW-1185">Reference proteome</keyword>
<keyword evidence="5" id="KW-0119">Carbohydrate metabolism</keyword>
<dbReference type="PANTHER" id="PTHR46193:SF18">
    <property type="entry name" value="HEXITOL PHOSPHATASE B"/>
    <property type="match status" value="1"/>
</dbReference>
<sequence>MPNTTPYALIFDMDGVIIDNTADQARAFQLLFRDLGLTTNARRLLRRLNGMPAGQILKNVFTNPVPKQQLEQYAAQRELLYRVLYWNKRQALPGLRNFLQAARAAGFRIALGTGSGDDTISYILDHLDLRRYFDVVVGKDDVPKGKPHPDTYTVTARKLGIPPERCLVFEDALLGEQAAYRAGIRCIGVSTTLQATDFQAPLAVIPDFTHLTPQLVLELLEQHPETPKPSKQLAKRSTCRGRRWLLLHVLPLGRLLLI</sequence>
<dbReference type="PRINTS" id="PR00413">
    <property type="entry name" value="HADHALOGNASE"/>
</dbReference>
<keyword evidence="4" id="KW-0460">Magnesium</keyword>
<dbReference type="InterPro" id="IPR036412">
    <property type="entry name" value="HAD-like_sf"/>
</dbReference>
<accession>A0A246FJX9</accession>
<dbReference type="EMBL" id="NIRR01000019">
    <property type="protein sequence ID" value="OWP62848.1"/>
    <property type="molecule type" value="Genomic_DNA"/>
</dbReference>
<comment type="caution">
    <text evidence="6">The sequence shown here is derived from an EMBL/GenBank/DDBJ whole genome shotgun (WGS) entry which is preliminary data.</text>
</comment>
<evidence type="ECO:0000313" key="6">
    <source>
        <dbReference type="EMBL" id="OWP62848.1"/>
    </source>
</evidence>
<name>A0A246FJX9_9BACT</name>
<evidence type="ECO:0000313" key="7">
    <source>
        <dbReference type="Proteomes" id="UP000197277"/>
    </source>
</evidence>
<protein>
    <submittedName>
        <fullName evidence="6">Beta-phosphoglucomutase</fullName>
    </submittedName>
</protein>
<dbReference type="InterPro" id="IPR041492">
    <property type="entry name" value="HAD_2"/>
</dbReference>
<reference evidence="6 7" key="1">
    <citation type="submission" date="2017-06" db="EMBL/GenBank/DDBJ databases">
        <title>Hymenobacter amundsenii sp. nov. isolated from regoliths in Antarctica.</title>
        <authorList>
            <person name="Sedlacek I."/>
            <person name="Kralova S."/>
            <person name="Pantucek R."/>
            <person name="Svec P."/>
            <person name="Holochova P."/>
            <person name="Stankova E."/>
            <person name="Vrbovska V."/>
            <person name="Busse H.-J."/>
        </authorList>
    </citation>
    <scope>NUCLEOTIDE SEQUENCE [LARGE SCALE GENOMIC DNA]</scope>
    <source>
        <strain evidence="6 7">CCM 8682</strain>
    </source>
</reference>
<dbReference type="InterPro" id="IPR006439">
    <property type="entry name" value="HAD-SF_hydro_IA"/>
</dbReference>
<dbReference type="SFLD" id="SFLDG01135">
    <property type="entry name" value="C1.5.6:_HAD__Beta-PGM__Phospha"/>
    <property type="match status" value="1"/>
</dbReference>
<comment type="cofactor">
    <cofactor evidence="1">
        <name>Mg(2+)</name>
        <dbReference type="ChEBI" id="CHEBI:18420"/>
    </cofactor>
</comment>
<comment type="similarity">
    <text evidence="2">Belongs to the HAD-like hydrolase superfamily. CbbY/CbbZ/Gph/YieH family.</text>
</comment>
<dbReference type="SFLD" id="SFLDS00003">
    <property type="entry name" value="Haloacid_Dehalogenase"/>
    <property type="match status" value="1"/>
</dbReference>
<evidence type="ECO:0000256" key="5">
    <source>
        <dbReference type="ARBA" id="ARBA00023277"/>
    </source>
</evidence>
<dbReference type="SUPFAM" id="SSF56784">
    <property type="entry name" value="HAD-like"/>
    <property type="match status" value="1"/>
</dbReference>
<organism evidence="6 7">
    <name type="scientific">Hymenobacter amundsenii</name>
    <dbReference type="NCBI Taxonomy" id="2006685"/>
    <lineage>
        <taxon>Bacteria</taxon>
        <taxon>Pseudomonadati</taxon>
        <taxon>Bacteroidota</taxon>
        <taxon>Cytophagia</taxon>
        <taxon>Cytophagales</taxon>
        <taxon>Hymenobacteraceae</taxon>
        <taxon>Hymenobacter</taxon>
    </lineage>
</organism>
<dbReference type="AlphaFoldDB" id="A0A246FJX9"/>
<evidence type="ECO:0000256" key="3">
    <source>
        <dbReference type="ARBA" id="ARBA00022723"/>
    </source>
</evidence>
<dbReference type="PANTHER" id="PTHR46193">
    <property type="entry name" value="6-PHOSPHOGLUCONATE PHOSPHATASE"/>
    <property type="match status" value="1"/>
</dbReference>
<dbReference type="NCBIfam" id="TIGR01509">
    <property type="entry name" value="HAD-SF-IA-v3"/>
    <property type="match status" value="1"/>
</dbReference>
<dbReference type="Gene3D" id="1.10.150.240">
    <property type="entry name" value="Putative phosphatase, domain 2"/>
    <property type="match status" value="1"/>
</dbReference>
<dbReference type="GO" id="GO:0003824">
    <property type="term" value="F:catalytic activity"/>
    <property type="evidence" value="ECO:0007669"/>
    <property type="project" value="UniProtKB-ARBA"/>
</dbReference>
<dbReference type="Proteomes" id="UP000197277">
    <property type="component" value="Unassembled WGS sequence"/>
</dbReference>
<dbReference type="CDD" id="cd07505">
    <property type="entry name" value="HAD_BPGM-like"/>
    <property type="match status" value="1"/>
</dbReference>
<evidence type="ECO:0000256" key="2">
    <source>
        <dbReference type="ARBA" id="ARBA00006171"/>
    </source>
</evidence>
<dbReference type="InterPro" id="IPR051600">
    <property type="entry name" value="Beta-PGM-like"/>
</dbReference>
<gene>
    <name evidence="6" type="ORF">CDA63_12415</name>
</gene>